<sequence length="195" mass="21983">MEYISYMRFRSLLFPVFTAFLLCSPVGGADLLKAAEIVPESREDVLSDYLKRADTVLLVCVYEVRFTPFSAGNGVLWDRDCQCRVVQSLRGKVPVGGLLNLHRKAENMPDSGTVRTEGSKRFLSSPVQGALWYVFLDSGKLKNMGNDQYEYALDTMWLNPLAWRDREGVMAFRKLVHVVDGHIAEESDAARLKGK</sequence>
<proteinExistence type="predicted"/>
<gene>
    <name evidence="1" type="ORF">CXU22_03335</name>
</gene>
<name>A0A2N8HEZ8_9BACT</name>
<reference evidence="1 2" key="1">
    <citation type="journal article" date="2017" name="BMC Genomics">
        <title>Genome sequencing of 39 Akkermansia muciniphila isolates reveals its population structure, genomic and functional diverisity, and global distribution in mammalian gut microbiotas.</title>
        <authorList>
            <person name="Guo X."/>
            <person name="Li S."/>
            <person name="Zhang J."/>
            <person name="Wu F."/>
            <person name="Li X."/>
            <person name="Wu D."/>
            <person name="Zhang M."/>
            <person name="Ou Z."/>
            <person name="Jie Z."/>
            <person name="Yan Q."/>
            <person name="Li P."/>
            <person name="Yi J."/>
            <person name="Peng Y."/>
        </authorList>
    </citation>
    <scope>NUCLEOTIDE SEQUENCE [LARGE SCALE GENOMIC DNA]</scope>
    <source>
        <strain evidence="1 2">GP24</strain>
    </source>
</reference>
<evidence type="ECO:0000313" key="1">
    <source>
        <dbReference type="EMBL" id="PNC18841.1"/>
    </source>
</evidence>
<dbReference type="Proteomes" id="UP000236000">
    <property type="component" value="Unassembled WGS sequence"/>
</dbReference>
<comment type="caution">
    <text evidence="1">The sequence shown here is derived from an EMBL/GenBank/DDBJ whole genome shotgun (WGS) entry which is preliminary data.</text>
</comment>
<dbReference type="AlphaFoldDB" id="A0A2N8HEZ8"/>
<organism evidence="1 2">
    <name type="scientific">Akkermansia muciniphila</name>
    <dbReference type="NCBI Taxonomy" id="239935"/>
    <lineage>
        <taxon>Bacteria</taxon>
        <taxon>Pseudomonadati</taxon>
        <taxon>Verrucomicrobiota</taxon>
        <taxon>Verrucomicrobiia</taxon>
        <taxon>Verrucomicrobiales</taxon>
        <taxon>Akkermansiaceae</taxon>
        <taxon>Akkermansia</taxon>
    </lineage>
</organism>
<accession>A0A2N8HEZ8</accession>
<dbReference type="EMBL" id="PJKA01000006">
    <property type="protein sequence ID" value="PNC18841.1"/>
    <property type="molecule type" value="Genomic_DNA"/>
</dbReference>
<evidence type="ECO:0000313" key="2">
    <source>
        <dbReference type="Proteomes" id="UP000236000"/>
    </source>
</evidence>
<protein>
    <submittedName>
        <fullName evidence="1">Uncharacterized protein</fullName>
    </submittedName>
</protein>